<dbReference type="PANTHER" id="PTHR43767:SF1">
    <property type="entry name" value="NONRIBOSOMAL PEPTIDE SYNTHASE PES1 (EUROFUNG)-RELATED"/>
    <property type="match status" value="1"/>
</dbReference>
<proteinExistence type="predicted"/>
<dbReference type="Proteomes" id="UP000322244">
    <property type="component" value="Unassembled WGS sequence"/>
</dbReference>
<name>A0A5A7S4W2_9NOCA</name>
<dbReference type="Pfam" id="PF00501">
    <property type="entry name" value="AMP-binding"/>
    <property type="match status" value="1"/>
</dbReference>
<comment type="caution">
    <text evidence="2">The sequence shown here is derived from an EMBL/GenBank/DDBJ whole genome shotgun (WGS) entry which is preliminary data.</text>
</comment>
<evidence type="ECO:0000259" key="1">
    <source>
        <dbReference type="Pfam" id="PF00501"/>
    </source>
</evidence>
<keyword evidence="3" id="KW-1185">Reference proteome</keyword>
<feature type="domain" description="AMP-dependent synthetase/ligase" evidence="1">
    <location>
        <begin position="37"/>
        <end position="380"/>
    </location>
</feature>
<dbReference type="AlphaFoldDB" id="A0A5A7S4W2"/>
<dbReference type="OrthoDB" id="4495845at2"/>
<dbReference type="InterPro" id="IPR050237">
    <property type="entry name" value="ATP-dep_AMP-bd_enzyme"/>
</dbReference>
<gene>
    <name evidence="2" type="ORF">FOY51_21235</name>
</gene>
<evidence type="ECO:0000313" key="3">
    <source>
        <dbReference type="Proteomes" id="UP000322244"/>
    </source>
</evidence>
<dbReference type="RefSeq" id="WP_149432278.1">
    <property type="nucleotide sequence ID" value="NZ_VLNY01000013.1"/>
</dbReference>
<accession>A0A5A7S4W2</accession>
<evidence type="ECO:0000313" key="2">
    <source>
        <dbReference type="EMBL" id="KAA0020127.1"/>
    </source>
</evidence>
<dbReference type="InterPro" id="IPR020845">
    <property type="entry name" value="AMP-binding_CS"/>
</dbReference>
<organism evidence="2 3">
    <name type="scientific">Antrihabitans cavernicola</name>
    <dbReference type="NCBI Taxonomy" id="2495913"/>
    <lineage>
        <taxon>Bacteria</taxon>
        <taxon>Bacillati</taxon>
        <taxon>Actinomycetota</taxon>
        <taxon>Actinomycetes</taxon>
        <taxon>Mycobacteriales</taxon>
        <taxon>Nocardiaceae</taxon>
        <taxon>Antrihabitans</taxon>
    </lineage>
</organism>
<sequence>MTRNHKLIYDQLIEIAPDSRPWISDHQSAAVRVVDNQVALTDVADAAARAATLFESTGVVPGDYCAVWMDAPLDIMIAIAALTAVGGVPVLISPAIDTETLARMLEPVAIERIVTTSDRLAKCEQIGALTKIDDWSRLAALLEATPPRQTSAVAMPGTAPYIVTHTSGTTGVPKLVQYTRRGTDHQGYAQEIPAIMGRLRGYAAVAVSPVHYRTVTGLLCALRRNVPLMVLSDHSAEAVAPFIRRWQPIYLEAHPNTLMQWEYLADNGTLASVRHYVSTFDVIHPGTVRRLLAGSKYRLATFFEAYGQSELGGISAKVHFKGFTGRRHLSKFNAPPAAHSTGWTAPGYSEARIVGPEGDPVPTGTAGRIQVRSAGQFQTYINRREAAEANLSHDGWWDTGDYGRKTRFGRLLLIDRQVERMTTIPSAIAMEDVLLTRMPWLLEAIALEHDNRVIPVVAVREGVFDDAAWRAAVSDLPQLDAPVVVDFGDFPRTATGKIRRSALAKLISLPSH</sequence>
<dbReference type="PROSITE" id="PS00455">
    <property type="entry name" value="AMP_BINDING"/>
    <property type="match status" value="1"/>
</dbReference>
<keyword evidence="2" id="KW-0436">Ligase</keyword>
<dbReference type="EMBL" id="VLNY01000013">
    <property type="protein sequence ID" value="KAA0020127.1"/>
    <property type="molecule type" value="Genomic_DNA"/>
</dbReference>
<protein>
    <submittedName>
        <fullName evidence="2">Acyl--CoA ligase</fullName>
    </submittedName>
</protein>
<dbReference type="SUPFAM" id="SSF56801">
    <property type="entry name" value="Acetyl-CoA synthetase-like"/>
    <property type="match status" value="1"/>
</dbReference>
<dbReference type="Gene3D" id="3.40.50.12780">
    <property type="entry name" value="N-terminal domain of ligase-like"/>
    <property type="match status" value="1"/>
</dbReference>
<reference evidence="2 3" key="1">
    <citation type="submission" date="2019-07" db="EMBL/GenBank/DDBJ databases">
        <title>Rhodococcus cavernicolus sp. nov., isolated from a cave.</title>
        <authorList>
            <person name="Lee S.D."/>
        </authorList>
    </citation>
    <scope>NUCLEOTIDE SEQUENCE [LARGE SCALE GENOMIC DNA]</scope>
    <source>
        <strain evidence="2 3">C1-24</strain>
    </source>
</reference>
<dbReference type="InterPro" id="IPR042099">
    <property type="entry name" value="ANL_N_sf"/>
</dbReference>
<dbReference type="PANTHER" id="PTHR43767">
    <property type="entry name" value="LONG-CHAIN-FATTY-ACID--COA LIGASE"/>
    <property type="match status" value="1"/>
</dbReference>
<dbReference type="GO" id="GO:0016874">
    <property type="term" value="F:ligase activity"/>
    <property type="evidence" value="ECO:0007669"/>
    <property type="project" value="UniProtKB-KW"/>
</dbReference>
<dbReference type="InterPro" id="IPR000873">
    <property type="entry name" value="AMP-dep_synth/lig_dom"/>
</dbReference>